<reference evidence="7 8" key="1">
    <citation type="journal article" date="2007" name="Appl. Environ. Microbiol.">
        <title>Rhizobial factors required for stem nodule maturation and maintenance in Sesbania rostrata-Azorhizobium caulinodans ORS571 symbiosis.</title>
        <authorList>
            <person name="Suzuki S."/>
            <person name="Aono T."/>
            <person name="Lee KB."/>
            <person name="Suzuki T."/>
            <person name="Liu CT."/>
            <person name="Miwa H."/>
            <person name="Wakao S."/>
            <person name="Iki T."/>
            <person name="Oyaizu H."/>
        </authorList>
    </citation>
    <scope>NUCLEOTIDE SEQUENCE [LARGE SCALE GENOMIC DNA]</scope>
    <source>
        <strain evidence="8">ATCC 43989 / DSM 5975 / JCM 20966 / LMG 6465 / NBRC 14845 / NCIMB 13405 / ORS 571</strain>
    </source>
</reference>
<dbReference type="InterPro" id="IPR052896">
    <property type="entry name" value="GGT-like_enzyme"/>
</dbReference>
<evidence type="ECO:0000256" key="6">
    <source>
        <dbReference type="RuleBase" id="RU368036"/>
    </source>
</evidence>
<evidence type="ECO:0000313" key="7">
    <source>
        <dbReference type="EMBL" id="BAF86769.1"/>
    </source>
</evidence>
<dbReference type="InterPro" id="IPR000101">
    <property type="entry name" value="GGT_peptidase"/>
</dbReference>
<reference evidence="7 8" key="3">
    <citation type="journal article" date="2008" name="BMC Genomics">
        <title>The genome of the versatile nitrogen fixer Azorhizobium caulinodans ORS571.</title>
        <authorList>
            <person name="Lee KB."/>
            <person name="Backer P.D."/>
            <person name="Aono T."/>
            <person name="Liu CT."/>
            <person name="Suzuki S."/>
            <person name="Suzuki T."/>
            <person name="Kaneko T."/>
            <person name="Yamada M."/>
            <person name="Tabata S."/>
            <person name="Kupfer D.M."/>
            <person name="Najar F.Z."/>
            <person name="Wiley G.B."/>
            <person name="Roe B."/>
            <person name="Binnewies T.T."/>
            <person name="Ussery D.W."/>
            <person name="D'Haeze W."/>
            <person name="Herder J.D."/>
            <person name="Gevers D."/>
            <person name="Vereecke D."/>
            <person name="Holsters M."/>
            <person name="Oyaizu H."/>
        </authorList>
    </citation>
    <scope>NUCLEOTIDE SEQUENCE [LARGE SCALE GENOMIC DNA]</scope>
    <source>
        <strain evidence="8">ATCC 43989 / DSM 5975 / JCM 20966 / LMG 6465 / NBRC 14845 / NCIMB 13405 / ORS 571</strain>
    </source>
</reference>
<dbReference type="EC" id="3.4.19.13" evidence="6"/>
<comment type="similarity">
    <text evidence="6">Belongs to the gamma-glutamyltransferase family.</text>
</comment>
<comment type="pathway">
    <text evidence="6">Sulfur metabolism; glutathione metabolism.</text>
</comment>
<dbReference type="InterPro" id="IPR029055">
    <property type="entry name" value="Ntn_hydrolases_N"/>
</dbReference>
<keyword evidence="6" id="KW-0317">Glutathione biosynthesis</keyword>
<dbReference type="EC" id="2.3.2.2" evidence="6"/>
<gene>
    <name evidence="7" type="ordered locus">AZC_0771</name>
</gene>
<dbReference type="STRING" id="438753.AZC_0771"/>
<dbReference type="GO" id="GO:0103068">
    <property type="term" value="F:leukotriene C4 gamma-glutamyl transferase activity"/>
    <property type="evidence" value="ECO:0007669"/>
    <property type="project" value="UniProtKB-EC"/>
</dbReference>
<dbReference type="InterPro" id="IPR043138">
    <property type="entry name" value="GGT_lsub"/>
</dbReference>
<dbReference type="Gene3D" id="3.60.20.40">
    <property type="match status" value="1"/>
</dbReference>
<dbReference type="RefSeq" id="WP_012169302.1">
    <property type="nucleotide sequence ID" value="NC_009937.1"/>
</dbReference>
<dbReference type="MEROPS" id="T03.025"/>
<keyword evidence="6" id="KW-0865">Zymogen</keyword>
<protein>
    <recommendedName>
        <fullName evidence="6">Glutathione hydrolase proenzyme</fullName>
        <ecNumber evidence="6">2.3.2.2</ecNumber>
        <ecNumber evidence="6">3.4.19.13</ecNumber>
    </recommendedName>
    <component>
        <recommendedName>
            <fullName evidence="6">Glutathione hydrolase large chain</fullName>
        </recommendedName>
    </component>
    <component>
        <recommendedName>
            <fullName evidence="6">Glutathione hydrolase small chain</fullName>
        </recommendedName>
    </component>
</protein>
<reference evidence="7 8" key="6">
    <citation type="journal article" date="2011" name="Appl. Environ. Microbiol.">
        <title>Involvement of the azorhizobial chromosome partition gene (parA) in the onset of bacteroid differentiation during Sesbania rostrata stem nodule development.</title>
        <authorList>
            <person name="Liu CT."/>
            <person name="Lee KB."/>
            <person name="Wang YS."/>
            <person name="Peng MH."/>
            <person name="Lee KT."/>
            <person name="Suzuki S."/>
            <person name="Suzuki T."/>
            <person name="Oyaizu H."/>
        </authorList>
    </citation>
    <scope>NUCLEOTIDE SEQUENCE [LARGE SCALE GENOMIC DNA]</scope>
    <source>
        <strain evidence="8">ATCC 43989 / DSM 5975 / JCM 20966 / LMG 6465 / NBRC 14845 / NCIMB 13405 / ORS 571</strain>
    </source>
</reference>
<comment type="subunit">
    <text evidence="6">This enzyme consists of two polypeptide chains, which are synthesized in precursor form from a single polypeptide.</text>
</comment>
<evidence type="ECO:0000256" key="2">
    <source>
        <dbReference type="ARBA" id="ARBA00001089"/>
    </source>
</evidence>
<comment type="catalytic activity">
    <reaction evidence="3 6">
        <text>an N-terminal (5-L-glutamyl)-[peptide] + an alpha-amino acid = 5-L-glutamyl amino acid + an N-terminal L-alpha-aminoacyl-[peptide]</text>
        <dbReference type="Rhea" id="RHEA:23904"/>
        <dbReference type="Rhea" id="RHEA-COMP:9780"/>
        <dbReference type="Rhea" id="RHEA-COMP:9795"/>
        <dbReference type="ChEBI" id="CHEBI:77644"/>
        <dbReference type="ChEBI" id="CHEBI:78597"/>
        <dbReference type="ChEBI" id="CHEBI:78599"/>
        <dbReference type="ChEBI" id="CHEBI:78608"/>
        <dbReference type="EC" id="2.3.2.2"/>
    </reaction>
</comment>
<evidence type="ECO:0000256" key="4">
    <source>
        <dbReference type="PIRSR" id="PIRSR600101-1"/>
    </source>
</evidence>
<feature type="active site" description="Nucleophile" evidence="4">
    <location>
        <position position="350"/>
    </location>
</feature>
<dbReference type="KEGG" id="azc:AZC_0771"/>
<name>A8IQE2_AZOC5</name>
<keyword evidence="6" id="KW-0012">Acyltransferase</keyword>
<reference evidence="7 8" key="5">
    <citation type="journal article" date="2010" name="Appl. Environ. Microbiol.">
        <title>phrR-like gene praR of Azorhizobium caulinodans ORS571 is essential for symbiosis with Sesbania rostrata and is involved in expression of reb genes.</title>
        <authorList>
            <person name="Akiba N."/>
            <person name="Aono T."/>
            <person name="Toyazaki H."/>
            <person name="Sato S."/>
            <person name="Oyaizu H."/>
        </authorList>
    </citation>
    <scope>NUCLEOTIDE SEQUENCE [LARGE SCALE GENOMIC DNA]</scope>
    <source>
        <strain evidence="8">ATCC 43989 / DSM 5975 / JCM 20966 / LMG 6465 / NBRC 14845 / NCIMB 13405 / ORS 571</strain>
    </source>
</reference>
<dbReference type="eggNOG" id="COG0405">
    <property type="taxonomic scope" value="Bacteria"/>
</dbReference>
<dbReference type="PANTHER" id="PTHR43881:SF1">
    <property type="entry name" value="GAMMA-GLUTAMYLTRANSPEPTIDASE (AFU_ORTHOLOGUE AFUA_4G13580)"/>
    <property type="match status" value="1"/>
</dbReference>
<reference evidence="8" key="2">
    <citation type="submission" date="2007-04" db="EMBL/GenBank/DDBJ databases">
        <title>Complete genome sequence of the nitrogen-fixing bacterium Azorhizobium caulinodans ORS571.</title>
        <authorList>
            <person name="Lee K.B."/>
            <person name="Backer P.D."/>
            <person name="Aono T."/>
            <person name="Liu C.T."/>
            <person name="Suzuki S."/>
            <person name="Suzuki T."/>
            <person name="Kaneko T."/>
            <person name="Yamada M."/>
            <person name="Tabata S."/>
            <person name="Kupfer D.M."/>
            <person name="Najar F.Z."/>
            <person name="Wiley G.B."/>
            <person name="Roe B."/>
            <person name="Binnewies T."/>
            <person name="Ussery D."/>
            <person name="Vereecke D."/>
            <person name="Gevers D."/>
            <person name="Holsters M."/>
            <person name="Oyaizu H."/>
        </authorList>
    </citation>
    <scope>NUCLEOTIDE SEQUENCE [LARGE SCALE GENOMIC DNA]</scope>
    <source>
        <strain evidence="8">ATCC 43989 / DSM 5975 / JCM 20966 / LMG 6465 / NBRC 14845 / NCIMB 13405 / ORS 571</strain>
    </source>
</reference>
<keyword evidence="6" id="KW-0378">Hydrolase</keyword>
<dbReference type="EMBL" id="AP009384">
    <property type="protein sequence ID" value="BAF86769.1"/>
    <property type="molecule type" value="Genomic_DNA"/>
</dbReference>
<comment type="PTM">
    <text evidence="6">Cleaved by autocatalysis into a large and a small subunit.</text>
</comment>
<evidence type="ECO:0000256" key="3">
    <source>
        <dbReference type="ARBA" id="ARBA00047417"/>
    </source>
</evidence>
<proteinExistence type="inferred from homology"/>
<keyword evidence="8" id="KW-1185">Reference proteome</keyword>
<reference evidence="7 8" key="4">
    <citation type="journal article" date="2009" name="Appl. Environ. Microbiol.">
        <title>Comparative genome-wide transcriptional profiling of Azorhizobium caulinodans ORS571 grown under free-living and symbiotic conditions.</title>
        <authorList>
            <person name="Tsukada S."/>
            <person name="Aono T."/>
            <person name="Akiba N."/>
            <person name="Lee KB."/>
            <person name="Liu CT."/>
            <person name="Toyazaki H."/>
            <person name="Oyaizu H."/>
        </authorList>
    </citation>
    <scope>NUCLEOTIDE SEQUENCE [LARGE SCALE GENOMIC DNA]</scope>
    <source>
        <strain evidence="8">ATCC 43989 / DSM 5975 / JCM 20966 / LMG 6465 / NBRC 14845 / NCIMB 13405 / ORS 571</strain>
    </source>
</reference>
<accession>A8IQE2</accession>
<dbReference type="GO" id="GO:0006750">
    <property type="term" value="P:glutathione biosynthetic process"/>
    <property type="evidence" value="ECO:0007669"/>
    <property type="project" value="UniProtKB-KW"/>
</dbReference>
<dbReference type="Pfam" id="PF01019">
    <property type="entry name" value="G_glu_transpept"/>
    <property type="match status" value="1"/>
</dbReference>
<evidence type="ECO:0000256" key="5">
    <source>
        <dbReference type="PIRSR" id="PIRSR600101-2"/>
    </source>
</evidence>
<dbReference type="GO" id="GO:0036374">
    <property type="term" value="F:glutathione hydrolase activity"/>
    <property type="evidence" value="ECO:0007669"/>
    <property type="project" value="UniProtKB-UniRule"/>
</dbReference>
<dbReference type="InterPro" id="IPR043137">
    <property type="entry name" value="GGT_ssub_C"/>
</dbReference>
<comment type="catalytic activity">
    <reaction evidence="1 6">
        <text>an S-substituted glutathione + H2O = an S-substituted L-cysteinylglycine + L-glutamate</text>
        <dbReference type="Rhea" id="RHEA:59468"/>
        <dbReference type="ChEBI" id="CHEBI:15377"/>
        <dbReference type="ChEBI" id="CHEBI:29985"/>
        <dbReference type="ChEBI" id="CHEBI:90779"/>
        <dbReference type="ChEBI" id="CHEBI:143103"/>
        <dbReference type="EC" id="3.4.19.13"/>
    </reaction>
</comment>
<dbReference type="PRINTS" id="PR01210">
    <property type="entry name" value="GGTRANSPTASE"/>
</dbReference>
<sequence>MRNFFKTGRSTVFARNAAVATSHPLSSLAALDMLRAGGNAVDAAITAVAVQCVVDPHMTGIGGDCFVLYTPKGASAPIALNGSGKAPAAANVDWFIEQGITEIPLDSPHAVTIPGAIAAWTKLLADHGTRSLADVLAPAIRLAEEGYVVQPRVARDWAQYAHRLQRDAVSVEIFLPGGKAPGQGDVHRQPKLAATLRKIAEGGRDAFYTGEVAEDAVARLKELGGLHTLEDFAAAEAEYVTPVTTNYRGYDVYECPPNGQGLGVLMMLNALEGYDLSPDALGEADRIHLFAEINKQVYHHRDHLFADPVQASVPVAELLSPEWAAFARSRVDMAKAADPIVWPKVAHTDTVYLCVVDKDGNAISLINSIFHQFGSCITAPKSGFLLHNRGAQFRLIKGHPNAIGPSKRPLHTIIPGMVMKDGKTVAPFGVMGGQYQTMGHVELLTNIIDRGMDVQQAMEAPRSFAYNGALELEPEYEPGLLDEMLKRGHAAKWSADPLGGAQMIWIDQETGILAAGSEPRKDGMALGY</sequence>
<evidence type="ECO:0000313" key="8">
    <source>
        <dbReference type="Proteomes" id="UP000000270"/>
    </source>
</evidence>
<dbReference type="Proteomes" id="UP000000270">
    <property type="component" value="Chromosome"/>
</dbReference>
<organism evidence="7 8">
    <name type="scientific">Azorhizobium caulinodans (strain ATCC 43989 / DSM 5975 / JCM 20966 / LMG 6465 / NBRC 14845 / NCIMB 13405 / ORS 571)</name>
    <dbReference type="NCBI Taxonomy" id="438753"/>
    <lineage>
        <taxon>Bacteria</taxon>
        <taxon>Pseudomonadati</taxon>
        <taxon>Pseudomonadota</taxon>
        <taxon>Alphaproteobacteria</taxon>
        <taxon>Hyphomicrobiales</taxon>
        <taxon>Xanthobacteraceae</taxon>
        <taxon>Azorhizobium</taxon>
    </lineage>
</organism>
<dbReference type="SUPFAM" id="SSF56235">
    <property type="entry name" value="N-terminal nucleophile aminohydrolases (Ntn hydrolases)"/>
    <property type="match status" value="1"/>
</dbReference>
<dbReference type="AlphaFoldDB" id="A8IQE2"/>
<dbReference type="PANTHER" id="PTHR43881">
    <property type="entry name" value="GAMMA-GLUTAMYLTRANSPEPTIDASE (AFU_ORTHOLOGUE AFUA_4G13580)"/>
    <property type="match status" value="1"/>
</dbReference>
<dbReference type="HOGENOM" id="CLU_014813_3_2_5"/>
<comment type="catalytic activity">
    <reaction evidence="2 6">
        <text>glutathione + H2O = L-cysteinylglycine + L-glutamate</text>
        <dbReference type="Rhea" id="RHEA:28807"/>
        <dbReference type="ChEBI" id="CHEBI:15377"/>
        <dbReference type="ChEBI" id="CHEBI:29985"/>
        <dbReference type="ChEBI" id="CHEBI:57925"/>
        <dbReference type="ChEBI" id="CHEBI:61694"/>
        <dbReference type="EC" id="3.4.19.13"/>
    </reaction>
</comment>
<feature type="binding site" evidence="5">
    <location>
        <position position="433"/>
    </location>
    <ligand>
        <name>L-glutamate</name>
        <dbReference type="ChEBI" id="CHEBI:29985"/>
    </ligand>
</feature>
<keyword evidence="6" id="KW-0808">Transferase</keyword>
<dbReference type="NCBIfam" id="TIGR00066">
    <property type="entry name" value="g_glut_trans"/>
    <property type="match status" value="1"/>
</dbReference>
<evidence type="ECO:0000256" key="1">
    <source>
        <dbReference type="ARBA" id="ARBA00001049"/>
    </source>
</evidence>
<dbReference type="GO" id="GO:0006751">
    <property type="term" value="P:glutathione catabolic process"/>
    <property type="evidence" value="ECO:0007669"/>
    <property type="project" value="UniProtKB-UniRule"/>
</dbReference>
<dbReference type="Gene3D" id="1.10.246.130">
    <property type="match status" value="1"/>
</dbReference>
<dbReference type="UniPathway" id="UPA00204"/>